<name>A0A022RFM1_ERYGU</name>
<protein>
    <submittedName>
        <fullName evidence="1">Uncharacterized protein</fullName>
    </submittedName>
</protein>
<dbReference type="EMBL" id="KI630454">
    <property type="protein sequence ID" value="EYU39167.1"/>
    <property type="molecule type" value="Genomic_DNA"/>
</dbReference>
<reference evidence="1 2" key="1">
    <citation type="journal article" date="2013" name="Proc. Natl. Acad. Sci. U.S.A.">
        <title>Fine-scale variation in meiotic recombination in Mimulus inferred from population shotgun sequencing.</title>
        <authorList>
            <person name="Hellsten U."/>
            <person name="Wright K.M."/>
            <person name="Jenkins J."/>
            <person name="Shu S."/>
            <person name="Yuan Y."/>
            <person name="Wessler S.R."/>
            <person name="Schmutz J."/>
            <person name="Willis J.H."/>
            <person name="Rokhsar D.S."/>
        </authorList>
    </citation>
    <scope>NUCLEOTIDE SEQUENCE [LARGE SCALE GENOMIC DNA]</scope>
    <source>
        <strain evidence="2">cv. DUN x IM62</strain>
    </source>
</reference>
<evidence type="ECO:0000313" key="1">
    <source>
        <dbReference type="EMBL" id="EYU39167.1"/>
    </source>
</evidence>
<keyword evidence="2" id="KW-1185">Reference proteome</keyword>
<gene>
    <name evidence="1" type="ORF">MIMGU_mgv11b0146092mg</name>
</gene>
<organism evidence="1 2">
    <name type="scientific">Erythranthe guttata</name>
    <name type="common">Yellow monkey flower</name>
    <name type="synonym">Mimulus guttatus</name>
    <dbReference type="NCBI Taxonomy" id="4155"/>
    <lineage>
        <taxon>Eukaryota</taxon>
        <taxon>Viridiplantae</taxon>
        <taxon>Streptophyta</taxon>
        <taxon>Embryophyta</taxon>
        <taxon>Tracheophyta</taxon>
        <taxon>Spermatophyta</taxon>
        <taxon>Magnoliopsida</taxon>
        <taxon>eudicotyledons</taxon>
        <taxon>Gunneridae</taxon>
        <taxon>Pentapetalae</taxon>
        <taxon>asterids</taxon>
        <taxon>lamiids</taxon>
        <taxon>Lamiales</taxon>
        <taxon>Phrymaceae</taxon>
        <taxon>Erythranthe</taxon>
    </lineage>
</organism>
<accession>A0A022RFM1</accession>
<proteinExistence type="predicted"/>
<evidence type="ECO:0000313" key="2">
    <source>
        <dbReference type="Proteomes" id="UP000030748"/>
    </source>
</evidence>
<feature type="non-terminal residue" evidence="1">
    <location>
        <position position="9"/>
    </location>
</feature>
<dbReference type="Proteomes" id="UP000030748">
    <property type="component" value="Unassembled WGS sequence"/>
</dbReference>
<sequence length="9" mass="1069">MAHRPTKQT</sequence>